<name>A0A919E394_9ACTN</name>
<feature type="region of interest" description="Disordered" evidence="1">
    <location>
        <begin position="105"/>
        <end position="149"/>
    </location>
</feature>
<sequence>MSDELVRFELGEGSAGVYVEVADDDSGVERVRRRGGAPPQAVDGFEHGLDQIRDVAARTLRRITSMPAAPSTVELEFGVKFSVEAGAVIARTGVEGHLKVKVVWENAAPDGRANQDEDEEEDEGTTHTPHATDATGDTAQAAAGAGAGA</sequence>
<accession>A0A919E394</accession>
<gene>
    <name evidence="3" type="ORF">GCM10014715_75520</name>
</gene>
<evidence type="ECO:0000256" key="1">
    <source>
        <dbReference type="SAM" id="MobiDB-lite"/>
    </source>
</evidence>
<dbReference type="Pfam" id="PF19493">
    <property type="entry name" value="Trypco1"/>
    <property type="match status" value="1"/>
</dbReference>
<evidence type="ECO:0000313" key="3">
    <source>
        <dbReference type="EMBL" id="GHF08584.1"/>
    </source>
</evidence>
<reference evidence="3" key="1">
    <citation type="journal article" date="2014" name="Int. J. Syst. Evol. Microbiol.">
        <title>Complete genome sequence of Corynebacterium casei LMG S-19264T (=DSM 44701T), isolated from a smear-ripened cheese.</title>
        <authorList>
            <consortium name="US DOE Joint Genome Institute (JGI-PGF)"/>
            <person name="Walter F."/>
            <person name="Albersmeier A."/>
            <person name="Kalinowski J."/>
            <person name="Ruckert C."/>
        </authorList>
    </citation>
    <scope>NUCLEOTIDE SEQUENCE</scope>
    <source>
        <strain evidence="3">JCM 3302</strain>
    </source>
</reference>
<dbReference type="Proteomes" id="UP000641386">
    <property type="component" value="Unassembled WGS sequence"/>
</dbReference>
<feature type="domain" description="Trypsin-co-occurring" evidence="2">
    <location>
        <begin position="9"/>
        <end position="105"/>
    </location>
</feature>
<dbReference type="AlphaFoldDB" id="A0A919E394"/>
<protein>
    <recommendedName>
        <fullName evidence="2">Trypsin-co-occurring domain-containing protein</fullName>
    </recommendedName>
</protein>
<feature type="compositionally biased region" description="Low complexity" evidence="1">
    <location>
        <begin position="131"/>
        <end position="149"/>
    </location>
</feature>
<dbReference type="EMBL" id="BNBC01000054">
    <property type="protein sequence ID" value="GHF08584.1"/>
    <property type="molecule type" value="Genomic_DNA"/>
</dbReference>
<organism evidence="3 4">
    <name type="scientific">Streptomyces spiralis</name>
    <dbReference type="NCBI Taxonomy" id="66376"/>
    <lineage>
        <taxon>Bacteria</taxon>
        <taxon>Bacillati</taxon>
        <taxon>Actinomycetota</taxon>
        <taxon>Actinomycetes</taxon>
        <taxon>Kitasatosporales</taxon>
        <taxon>Streptomycetaceae</taxon>
        <taxon>Streptomyces</taxon>
    </lineage>
</organism>
<proteinExistence type="predicted"/>
<dbReference type="NCBIfam" id="NF041216">
    <property type="entry name" value="CU044_2847_fam"/>
    <property type="match status" value="1"/>
</dbReference>
<dbReference type="RefSeq" id="WP_189907327.1">
    <property type="nucleotide sequence ID" value="NZ_BNBC01000054.1"/>
</dbReference>
<comment type="caution">
    <text evidence="3">The sequence shown here is derived from an EMBL/GenBank/DDBJ whole genome shotgun (WGS) entry which is preliminary data.</text>
</comment>
<keyword evidence="4" id="KW-1185">Reference proteome</keyword>
<evidence type="ECO:0000259" key="2">
    <source>
        <dbReference type="Pfam" id="PF19493"/>
    </source>
</evidence>
<reference evidence="3" key="2">
    <citation type="submission" date="2020-09" db="EMBL/GenBank/DDBJ databases">
        <authorList>
            <person name="Sun Q."/>
            <person name="Ohkuma M."/>
        </authorList>
    </citation>
    <scope>NUCLEOTIDE SEQUENCE</scope>
    <source>
        <strain evidence="3">JCM 3302</strain>
    </source>
</reference>
<evidence type="ECO:0000313" key="4">
    <source>
        <dbReference type="Proteomes" id="UP000641386"/>
    </source>
</evidence>
<dbReference type="InterPro" id="IPR045794">
    <property type="entry name" value="Trypco1"/>
</dbReference>